<dbReference type="EMBL" id="JACIJH010000013">
    <property type="protein sequence ID" value="MBB5708021.1"/>
    <property type="molecule type" value="Genomic_DNA"/>
</dbReference>
<dbReference type="PANTHER" id="PTHR32552">
    <property type="entry name" value="FERRICHROME IRON RECEPTOR-RELATED"/>
    <property type="match status" value="1"/>
</dbReference>
<keyword evidence="8 11" id="KW-0798">TonB box</keyword>
<dbReference type="Pfam" id="PF07715">
    <property type="entry name" value="Plug"/>
    <property type="match status" value="1"/>
</dbReference>
<evidence type="ECO:0000256" key="5">
    <source>
        <dbReference type="ARBA" id="ARBA00022692"/>
    </source>
</evidence>
<dbReference type="GO" id="GO:0006826">
    <property type="term" value="P:iron ion transport"/>
    <property type="evidence" value="ECO:0007669"/>
    <property type="project" value="UniProtKB-KW"/>
</dbReference>
<keyword evidence="3" id="KW-1134">Transmembrane beta strand</keyword>
<evidence type="ECO:0000256" key="10">
    <source>
        <dbReference type="ARBA" id="ARBA00023237"/>
    </source>
</evidence>
<dbReference type="Gene3D" id="3.55.50.30">
    <property type="match status" value="1"/>
</dbReference>
<dbReference type="SMART" id="SM00965">
    <property type="entry name" value="STN"/>
    <property type="match status" value="1"/>
</dbReference>
<keyword evidence="2" id="KW-0813">Transport</keyword>
<evidence type="ECO:0000256" key="13">
    <source>
        <dbReference type="SAM" id="SignalP"/>
    </source>
</evidence>
<evidence type="ECO:0000256" key="7">
    <source>
        <dbReference type="ARBA" id="ARBA00023065"/>
    </source>
</evidence>
<keyword evidence="5" id="KW-0812">Transmembrane</keyword>
<sequence length="813" mass="87347">MSIRLSPLLVAALFCAPVHAQAAEEQRFDVRFDVSGGRLSVALPQLSRQAGVSISVADAELWKSRVRSVRGRMSVEEAIAHMLAGTDARAVRVSGTSWRIERRPVRRVAQRSTSPPRRAARPQAPVHVVAPPEDEIIVTASKADTPYSHFAGVATSLDGDDLAFGGERGTDSILARMASLSSTHLGAGRNKLFIRGIADSSFTGPTQATVGQYLGDIRLSYNAPDPDLRLYDIANVEVLEGPQGTLYGAGSLGGIIRVVPKAPNPGAMELQAIAGASVTQHGDPGGDLGIIANLPVGERGHALRLVGYMLSDGGYIDNPLRGQNDVNRVDTRGGRGTFRFDAGDGWTVDLGGVYQAITSHDAQYADKDAPPLTRRSMVEQNARSRYAMGTLVVAKDWGELFLQSSNAIIGHRLFERFDASRPGDPPRLLDQYNRTRMLASETRLSRPFHDGFGWVVGASIVDNRTRQQREYGEALFQSPLTGVTNRITELTGYGEATVEIMPGLVAAGGLRLSHARLGGSGEDVPFAIALAGRAVTAQRSETDLLPSASLLATPLPDVTLYARYQEGFRPGGLAIDSNFVRRFRNDRVHTWEGGIRLGQRGRSPFDAYLSLSYTRWRDIQADFIDSSGFPSTANIGDGRITSLSGAVAMRPVPGLSFELGAVYNHSRVDELFAGELRTIAAATSADGMAPEFPTLLARLGQIPNVAHYAVRGSVDYVAPVGDEGFRLNGWAHYVGPSRLGIGPILGEGQGDYLDTGLAMRIGNARRGLTLTLTNLLDSRGNRFALGTPFVEGSAGFLTPLRPRTLRVAIDVAY</sequence>
<organism evidence="15 16">
    <name type="scientific">Sphingopyxis panaciterrulae</name>
    <dbReference type="NCBI Taxonomy" id="462372"/>
    <lineage>
        <taxon>Bacteria</taxon>
        <taxon>Pseudomonadati</taxon>
        <taxon>Pseudomonadota</taxon>
        <taxon>Alphaproteobacteria</taxon>
        <taxon>Sphingomonadales</taxon>
        <taxon>Sphingomonadaceae</taxon>
        <taxon>Sphingopyxis</taxon>
    </lineage>
</organism>
<keyword evidence="16" id="KW-1185">Reference proteome</keyword>
<feature type="region of interest" description="Disordered" evidence="12">
    <location>
        <begin position="106"/>
        <end position="125"/>
    </location>
</feature>
<evidence type="ECO:0000256" key="6">
    <source>
        <dbReference type="ARBA" id="ARBA00023004"/>
    </source>
</evidence>
<comment type="subcellular location">
    <subcellularLocation>
        <location evidence="1">Cell outer membrane</location>
        <topology evidence="1">Multi-pass membrane protein</topology>
    </subcellularLocation>
</comment>
<keyword evidence="15" id="KW-0675">Receptor</keyword>
<dbReference type="Proteomes" id="UP000537161">
    <property type="component" value="Unassembled WGS sequence"/>
</dbReference>
<dbReference type="GO" id="GO:0009279">
    <property type="term" value="C:cell outer membrane"/>
    <property type="evidence" value="ECO:0007669"/>
    <property type="project" value="UniProtKB-SubCell"/>
</dbReference>
<feature type="chain" id="PRO_5031529895" evidence="13">
    <location>
        <begin position="23"/>
        <end position="813"/>
    </location>
</feature>
<evidence type="ECO:0000256" key="8">
    <source>
        <dbReference type="ARBA" id="ARBA00023077"/>
    </source>
</evidence>
<evidence type="ECO:0000256" key="4">
    <source>
        <dbReference type="ARBA" id="ARBA00022496"/>
    </source>
</evidence>
<dbReference type="InterPro" id="IPR011662">
    <property type="entry name" value="Secretin/TonB_short_N"/>
</dbReference>
<dbReference type="InterPro" id="IPR036942">
    <property type="entry name" value="Beta-barrel_TonB_sf"/>
</dbReference>
<feature type="compositionally biased region" description="Low complexity" evidence="12">
    <location>
        <begin position="115"/>
        <end position="125"/>
    </location>
</feature>
<feature type="signal peptide" evidence="13">
    <location>
        <begin position="1"/>
        <end position="22"/>
    </location>
</feature>
<dbReference type="SUPFAM" id="SSF56935">
    <property type="entry name" value="Porins"/>
    <property type="match status" value="1"/>
</dbReference>
<dbReference type="RefSeq" id="WP_184100380.1">
    <property type="nucleotide sequence ID" value="NZ_JACIJH010000013.1"/>
</dbReference>
<comment type="caution">
    <text evidence="15">The sequence shown here is derived from an EMBL/GenBank/DDBJ whole genome shotgun (WGS) entry which is preliminary data.</text>
</comment>
<keyword evidence="6" id="KW-0408">Iron</keyword>
<dbReference type="InterPro" id="IPR012910">
    <property type="entry name" value="Plug_dom"/>
</dbReference>
<evidence type="ECO:0000256" key="3">
    <source>
        <dbReference type="ARBA" id="ARBA00022452"/>
    </source>
</evidence>
<keyword evidence="13" id="KW-0732">Signal</keyword>
<evidence type="ECO:0000256" key="1">
    <source>
        <dbReference type="ARBA" id="ARBA00004571"/>
    </source>
</evidence>
<evidence type="ECO:0000259" key="14">
    <source>
        <dbReference type="SMART" id="SM00965"/>
    </source>
</evidence>
<name>A0A7W9B8I6_9SPHN</name>
<protein>
    <submittedName>
        <fullName evidence="15">Outer membrane receptor protein involved in Fe transport</fullName>
    </submittedName>
</protein>
<dbReference type="Gene3D" id="2.40.170.20">
    <property type="entry name" value="TonB-dependent receptor, beta-barrel domain"/>
    <property type="match status" value="1"/>
</dbReference>
<dbReference type="InterPro" id="IPR039426">
    <property type="entry name" value="TonB-dep_rcpt-like"/>
</dbReference>
<dbReference type="AlphaFoldDB" id="A0A7W9B8I6"/>
<gene>
    <name evidence="15" type="ORF">FHR21_003391</name>
</gene>
<keyword evidence="9 11" id="KW-0472">Membrane</keyword>
<evidence type="ECO:0000256" key="12">
    <source>
        <dbReference type="SAM" id="MobiDB-lite"/>
    </source>
</evidence>
<accession>A0A7W9B8I6</accession>
<dbReference type="Pfam" id="PF00593">
    <property type="entry name" value="TonB_dep_Rec_b-barrel"/>
    <property type="match status" value="1"/>
</dbReference>
<feature type="domain" description="Secretin/TonB short N-terminal" evidence="14">
    <location>
        <begin position="52"/>
        <end position="103"/>
    </location>
</feature>
<dbReference type="PANTHER" id="PTHR32552:SF81">
    <property type="entry name" value="TONB-DEPENDENT OUTER MEMBRANE RECEPTOR"/>
    <property type="match status" value="1"/>
</dbReference>
<dbReference type="InterPro" id="IPR000531">
    <property type="entry name" value="Beta-barrel_TonB"/>
</dbReference>
<evidence type="ECO:0000256" key="9">
    <source>
        <dbReference type="ARBA" id="ARBA00023136"/>
    </source>
</evidence>
<comment type="similarity">
    <text evidence="11">Belongs to the TonB-dependent receptor family.</text>
</comment>
<keyword evidence="10" id="KW-0998">Cell outer membrane</keyword>
<evidence type="ECO:0000313" key="15">
    <source>
        <dbReference type="EMBL" id="MBB5708021.1"/>
    </source>
</evidence>
<keyword evidence="7" id="KW-0406">Ion transport</keyword>
<keyword evidence="4" id="KW-0410">Iron transport</keyword>
<evidence type="ECO:0000313" key="16">
    <source>
        <dbReference type="Proteomes" id="UP000537161"/>
    </source>
</evidence>
<proteinExistence type="inferred from homology"/>
<evidence type="ECO:0000256" key="11">
    <source>
        <dbReference type="RuleBase" id="RU003357"/>
    </source>
</evidence>
<reference evidence="15 16" key="1">
    <citation type="submission" date="2020-08" db="EMBL/GenBank/DDBJ databases">
        <title>Genomic Encyclopedia of Type Strains, Phase IV (KMG-IV): sequencing the most valuable type-strain genomes for metagenomic binning, comparative biology and taxonomic classification.</title>
        <authorList>
            <person name="Goeker M."/>
        </authorList>
    </citation>
    <scope>NUCLEOTIDE SEQUENCE [LARGE SCALE GENOMIC DNA]</scope>
    <source>
        <strain evidence="15 16">DSM 27163</strain>
    </source>
</reference>
<evidence type="ECO:0000256" key="2">
    <source>
        <dbReference type="ARBA" id="ARBA00022448"/>
    </source>
</evidence>